<keyword evidence="5" id="KW-0472">Membrane</keyword>
<dbReference type="VEuPathDB" id="FungiDB:AMAG_20597"/>
<evidence type="ECO:0000313" key="7">
    <source>
        <dbReference type="Proteomes" id="UP000054350"/>
    </source>
</evidence>
<proteinExistence type="predicted"/>
<reference evidence="7" key="2">
    <citation type="submission" date="2009-11" db="EMBL/GenBank/DDBJ databases">
        <title>The Genome Sequence of Allomyces macrogynus strain ATCC 38327.</title>
        <authorList>
            <consortium name="The Broad Institute Genome Sequencing Platform"/>
            <person name="Russ C."/>
            <person name="Cuomo C."/>
            <person name="Shea T."/>
            <person name="Young S.K."/>
            <person name="Zeng Q."/>
            <person name="Koehrsen M."/>
            <person name="Haas B."/>
            <person name="Borodovsky M."/>
            <person name="Guigo R."/>
            <person name="Alvarado L."/>
            <person name="Berlin A."/>
            <person name="Borenstein D."/>
            <person name="Chen Z."/>
            <person name="Engels R."/>
            <person name="Freedman E."/>
            <person name="Gellesch M."/>
            <person name="Goldberg J."/>
            <person name="Griggs A."/>
            <person name="Gujja S."/>
            <person name="Heiman D."/>
            <person name="Hepburn T."/>
            <person name="Howarth C."/>
            <person name="Jen D."/>
            <person name="Larson L."/>
            <person name="Lewis B."/>
            <person name="Mehta T."/>
            <person name="Park D."/>
            <person name="Pearson M."/>
            <person name="Roberts A."/>
            <person name="Saif S."/>
            <person name="Shenoy N."/>
            <person name="Sisk P."/>
            <person name="Stolte C."/>
            <person name="Sykes S."/>
            <person name="Walk T."/>
            <person name="White J."/>
            <person name="Yandava C."/>
            <person name="Burger G."/>
            <person name="Gray M.W."/>
            <person name="Holland P.W.H."/>
            <person name="King N."/>
            <person name="Lang F.B.F."/>
            <person name="Roger A.J."/>
            <person name="Ruiz-Trillo I."/>
            <person name="Lander E."/>
            <person name="Nusbaum C."/>
        </authorList>
    </citation>
    <scope>NUCLEOTIDE SEQUENCE [LARGE SCALE GENOMIC DNA]</scope>
    <source>
        <strain evidence="7">ATCC 38327</strain>
    </source>
</reference>
<keyword evidence="4" id="KW-1133">Transmembrane helix</keyword>
<evidence type="ECO:0000256" key="2">
    <source>
        <dbReference type="ARBA" id="ARBA00022448"/>
    </source>
</evidence>
<sequence>MLLTRGRVLYHGPGNAAKDHFERQGHTCPLYYNVADFLLDMAVASEHRDQQLAAVGIEALNEPESPRTAKPLLDMHRDDSAMTALDADAALDSTATTTALNATPARTVSDASSSASSAILAMDSGYQVSYLTQVTKLLARNGKCLVRNPRLLIEHNVLARDFGRDYWAALFPGARDDCGVEERES</sequence>
<name>A0A0L0TDX5_ALLM3</name>
<dbReference type="InterPro" id="IPR050352">
    <property type="entry name" value="ABCG_transporters"/>
</dbReference>
<protein>
    <submittedName>
        <fullName evidence="6">Uncharacterized protein</fullName>
    </submittedName>
</protein>
<keyword evidence="2" id="KW-0813">Transport</keyword>
<dbReference type="GO" id="GO:0042626">
    <property type="term" value="F:ATPase-coupled transmembrane transporter activity"/>
    <property type="evidence" value="ECO:0007669"/>
    <property type="project" value="TreeGrafter"/>
</dbReference>
<dbReference type="AlphaFoldDB" id="A0A0L0TDX5"/>
<keyword evidence="7" id="KW-1185">Reference proteome</keyword>
<dbReference type="STRING" id="578462.A0A0L0TDX5"/>
<dbReference type="PANTHER" id="PTHR48041:SF2">
    <property type="entry name" value="ATP-DEPENDENT PERMEASE-RELATED"/>
    <property type="match status" value="1"/>
</dbReference>
<comment type="subcellular location">
    <subcellularLocation>
        <location evidence="1">Membrane</location>
        <topology evidence="1">Multi-pass membrane protein</topology>
    </subcellularLocation>
</comment>
<keyword evidence="3" id="KW-0812">Transmembrane</keyword>
<organism evidence="6 7">
    <name type="scientific">Allomyces macrogynus (strain ATCC 38327)</name>
    <name type="common">Allomyces javanicus var. macrogynus</name>
    <dbReference type="NCBI Taxonomy" id="578462"/>
    <lineage>
        <taxon>Eukaryota</taxon>
        <taxon>Fungi</taxon>
        <taxon>Fungi incertae sedis</taxon>
        <taxon>Blastocladiomycota</taxon>
        <taxon>Blastocladiomycetes</taxon>
        <taxon>Blastocladiales</taxon>
        <taxon>Blastocladiaceae</taxon>
        <taxon>Allomyces</taxon>
    </lineage>
</organism>
<evidence type="ECO:0000313" key="6">
    <source>
        <dbReference type="EMBL" id="KNE72881.1"/>
    </source>
</evidence>
<dbReference type="EMBL" id="GG745384">
    <property type="protein sequence ID" value="KNE72881.1"/>
    <property type="molecule type" value="Genomic_DNA"/>
</dbReference>
<dbReference type="OrthoDB" id="66620at2759"/>
<evidence type="ECO:0000256" key="1">
    <source>
        <dbReference type="ARBA" id="ARBA00004141"/>
    </source>
</evidence>
<evidence type="ECO:0000256" key="3">
    <source>
        <dbReference type="ARBA" id="ARBA00022692"/>
    </source>
</evidence>
<dbReference type="GO" id="GO:0016020">
    <property type="term" value="C:membrane"/>
    <property type="evidence" value="ECO:0007669"/>
    <property type="project" value="UniProtKB-SubCell"/>
</dbReference>
<dbReference type="Proteomes" id="UP000054350">
    <property type="component" value="Unassembled WGS sequence"/>
</dbReference>
<reference evidence="6 7" key="1">
    <citation type="submission" date="2009-11" db="EMBL/GenBank/DDBJ databases">
        <title>Annotation of Allomyces macrogynus ATCC 38327.</title>
        <authorList>
            <consortium name="The Broad Institute Genome Sequencing Platform"/>
            <person name="Russ C."/>
            <person name="Cuomo C."/>
            <person name="Burger G."/>
            <person name="Gray M.W."/>
            <person name="Holland P.W.H."/>
            <person name="King N."/>
            <person name="Lang F.B.F."/>
            <person name="Roger A.J."/>
            <person name="Ruiz-Trillo I."/>
            <person name="Young S.K."/>
            <person name="Zeng Q."/>
            <person name="Gargeya S."/>
            <person name="Fitzgerald M."/>
            <person name="Haas B."/>
            <person name="Abouelleil A."/>
            <person name="Alvarado L."/>
            <person name="Arachchi H.M."/>
            <person name="Berlin A."/>
            <person name="Chapman S.B."/>
            <person name="Gearin G."/>
            <person name="Goldberg J."/>
            <person name="Griggs A."/>
            <person name="Gujja S."/>
            <person name="Hansen M."/>
            <person name="Heiman D."/>
            <person name="Howarth C."/>
            <person name="Larimer J."/>
            <person name="Lui A."/>
            <person name="MacDonald P.J.P."/>
            <person name="McCowen C."/>
            <person name="Montmayeur A."/>
            <person name="Murphy C."/>
            <person name="Neiman D."/>
            <person name="Pearson M."/>
            <person name="Priest M."/>
            <person name="Roberts A."/>
            <person name="Saif S."/>
            <person name="Shea T."/>
            <person name="Sisk P."/>
            <person name="Stolte C."/>
            <person name="Sykes S."/>
            <person name="Wortman J."/>
            <person name="Nusbaum C."/>
            <person name="Birren B."/>
        </authorList>
    </citation>
    <scope>NUCLEOTIDE SEQUENCE [LARGE SCALE GENOMIC DNA]</scope>
    <source>
        <strain evidence="6 7">ATCC 38327</strain>
    </source>
</reference>
<evidence type="ECO:0000256" key="5">
    <source>
        <dbReference type="ARBA" id="ARBA00023136"/>
    </source>
</evidence>
<dbReference type="PANTHER" id="PTHR48041">
    <property type="entry name" value="ABC TRANSPORTER G FAMILY MEMBER 28"/>
    <property type="match status" value="1"/>
</dbReference>
<gene>
    <name evidence="6" type="ORF">AMAG_20597</name>
</gene>
<accession>A0A0L0TDX5</accession>
<evidence type="ECO:0000256" key="4">
    <source>
        <dbReference type="ARBA" id="ARBA00022989"/>
    </source>
</evidence>